<dbReference type="InterPro" id="IPR027417">
    <property type="entry name" value="P-loop_NTPase"/>
</dbReference>
<protein>
    <recommendedName>
        <fullName evidence="3">Shikimate kinase</fullName>
    </recommendedName>
</protein>
<name>A0A6L5Y819_9FIRM</name>
<comment type="caution">
    <text evidence="1">The sequence shown here is derived from an EMBL/GenBank/DDBJ whole genome shotgun (WGS) entry which is preliminary data.</text>
</comment>
<reference evidence="1 2" key="1">
    <citation type="submission" date="2019-08" db="EMBL/GenBank/DDBJ databases">
        <title>In-depth cultivation of the pig gut microbiome towards novel bacterial diversity and tailored functional studies.</title>
        <authorList>
            <person name="Wylensek D."/>
            <person name="Hitch T.C.A."/>
            <person name="Clavel T."/>
        </authorList>
    </citation>
    <scope>NUCLEOTIDE SEQUENCE [LARGE SCALE GENOMIC DNA]</scope>
    <source>
        <strain evidence="1 2">WCA-MUC-591-APC-3H</strain>
    </source>
</reference>
<accession>A0A6L5Y819</accession>
<dbReference type="Proteomes" id="UP000474676">
    <property type="component" value="Unassembled WGS sequence"/>
</dbReference>
<sequence length="199" mass="23515">MRIVYLRRIILMVGRIKILLFGVSNVGKSTTGELLANRLGFKFYDLDMEVKTRKGMTLETFVYTADLRWRDQKRGRIIKELIRLEEDMVLAITPISFTENFRTKISGDGMLAIELYDTPENIFDRLVFSDENDIIYTDDPYKNEHREYYMRDIQADLDWYGKIYAEIGIRNRVFIDNDLPANVVERIISEYNLTECLKI</sequence>
<gene>
    <name evidence="1" type="ORF">FYJ64_10640</name>
</gene>
<dbReference type="Gene3D" id="3.40.50.300">
    <property type="entry name" value="P-loop containing nucleotide triphosphate hydrolases"/>
    <property type="match status" value="1"/>
</dbReference>
<dbReference type="EMBL" id="VUMZ01000014">
    <property type="protein sequence ID" value="MST52753.1"/>
    <property type="molecule type" value="Genomic_DNA"/>
</dbReference>
<evidence type="ECO:0000313" key="1">
    <source>
        <dbReference type="EMBL" id="MST52753.1"/>
    </source>
</evidence>
<dbReference type="Pfam" id="PF01202">
    <property type="entry name" value="SKI"/>
    <property type="match status" value="1"/>
</dbReference>
<dbReference type="AlphaFoldDB" id="A0A6L5Y819"/>
<evidence type="ECO:0000313" key="2">
    <source>
        <dbReference type="Proteomes" id="UP000474676"/>
    </source>
</evidence>
<dbReference type="InterPro" id="IPR031322">
    <property type="entry name" value="Shikimate/glucono_kinase"/>
</dbReference>
<organism evidence="1 2">
    <name type="scientific">Hornefia butyriciproducens</name>
    <dbReference type="NCBI Taxonomy" id="2652293"/>
    <lineage>
        <taxon>Bacteria</taxon>
        <taxon>Bacillati</taxon>
        <taxon>Bacillota</taxon>
        <taxon>Clostridia</taxon>
        <taxon>Peptostreptococcales</taxon>
        <taxon>Anaerovoracaceae</taxon>
        <taxon>Hornefia</taxon>
    </lineage>
</organism>
<evidence type="ECO:0008006" key="3">
    <source>
        <dbReference type="Google" id="ProtNLM"/>
    </source>
</evidence>
<dbReference type="SUPFAM" id="SSF52540">
    <property type="entry name" value="P-loop containing nucleoside triphosphate hydrolases"/>
    <property type="match status" value="1"/>
</dbReference>
<keyword evidence="2" id="KW-1185">Reference proteome</keyword>
<proteinExistence type="predicted"/>